<organism evidence="4 5">
    <name type="scientific">Ehrlichia ruminantium</name>
    <name type="common">heartwater rickettsia</name>
    <name type="synonym">Cowdria ruminantium</name>
    <dbReference type="NCBI Taxonomy" id="779"/>
    <lineage>
        <taxon>Bacteria</taxon>
        <taxon>Pseudomonadati</taxon>
        <taxon>Pseudomonadota</taxon>
        <taxon>Alphaproteobacteria</taxon>
        <taxon>Rickettsiales</taxon>
        <taxon>Anaplasmataceae</taxon>
        <taxon>Ehrlichia</taxon>
    </lineage>
</organism>
<protein>
    <submittedName>
        <fullName evidence="4">Uncharacterized protein</fullName>
    </submittedName>
</protein>
<feature type="transmembrane region" description="Helical" evidence="3">
    <location>
        <begin position="12"/>
        <end position="34"/>
    </location>
</feature>
<feature type="region of interest" description="Disordered" evidence="2">
    <location>
        <begin position="334"/>
        <end position="359"/>
    </location>
</feature>
<evidence type="ECO:0000313" key="5">
    <source>
        <dbReference type="Proteomes" id="UP000422822"/>
    </source>
</evidence>
<dbReference type="RefSeq" id="WP_158407116.1">
    <property type="nucleotide sequence ID" value="NZ_CP033454.1"/>
</dbReference>
<evidence type="ECO:0000256" key="3">
    <source>
        <dbReference type="SAM" id="Phobius"/>
    </source>
</evidence>
<feature type="coiled-coil region" evidence="1">
    <location>
        <begin position="1019"/>
        <end position="1046"/>
    </location>
</feature>
<evidence type="ECO:0000256" key="1">
    <source>
        <dbReference type="SAM" id="Coils"/>
    </source>
</evidence>
<keyword evidence="3" id="KW-0812">Transmembrane</keyword>
<dbReference type="EMBL" id="CP033455">
    <property type="protein sequence ID" value="QGR03686.1"/>
    <property type="molecule type" value="Genomic_DNA"/>
</dbReference>
<accession>A0AAE6UJQ9</accession>
<dbReference type="Proteomes" id="UP000422822">
    <property type="component" value="Chromosome"/>
</dbReference>
<name>A0AAE6UJQ9_EHRRU</name>
<keyword evidence="3" id="KW-1133">Transmembrane helix</keyword>
<keyword evidence="1" id="KW-0175">Coiled coil</keyword>
<proteinExistence type="predicted"/>
<gene>
    <name evidence="4" type="ORF">EDL80_03925</name>
</gene>
<dbReference type="AlphaFoldDB" id="A0AAE6UJQ9"/>
<keyword evidence="5" id="KW-1185">Reference proteome</keyword>
<reference evidence="4 5" key="1">
    <citation type="submission" date="2018-10" db="EMBL/GenBank/DDBJ databases">
        <title>Propagation and draft genome sequences of three atypical Erhlichia ruminantium isolates.</title>
        <authorList>
            <person name="Liebenberg J."/>
            <person name="Steyn H."/>
            <person name="Josemans A."/>
            <person name="Zweygarth E."/>
        </authorList>
    </citation>
    <scope>NUCLEOTIDE SEQUENCE [LARGE SCALE GENOMIC DNA]</scope>
    <source>
        <strain evidence="4 5">Omatjenne</strain>
    </source>
</reference>
<sequence>MGSIVLYEAITNVVLVLVCLAYVLLIVNLMLYIINTIKRMLGRLHISNDSKDDVTFCKYGKDEKEIDVVDDLDDNQCLKSVDYQKDGDVSGNSGTMPTGASSRVDQVEGQTSILHVVKCSSATGSKRVVDKVGVVDCDVHDSVDAIETSSDIESSIERPNTIFRGNSTVLHSQTDNVRNIRRTILNTQLIAPEGSCLPNTSGAVSVEETKEKSVAKEVVPSNGCVDCKIESDVHPSSCAVSSTGSDNMSNTQVGPLYTTLRTLEESSLPDASGTIPAEETKEKSVGKEVVPSNGCIDCKIENDVHPSSCAVSNTGSDNMSNTQVGPLYTTLRTSEESSLPDASGTIPAEETKEKSVGKEVVPSNGCVDWKIESDVHLSSCAVSSTGSDNMSNTQVRPLYTKLETSEELNLSVTNEAMPIGGTTEESVEEDVVSTGDVYVKCNMEGDVLQNTHAVSCVQTNSIRDFQEKLLSVGLNNPKDSGLSTDGKNTPVENVKPGIYVDGQGIYQMNSSCDLMSTNNQDSSARTLSDTCSVMLDFYKDGHSMYSETMDNPGSNSCPSNMYDTQKQRLNVSIPESVSMSYSDVSGEQKGLLLTVENTRVAGVHNECHSVPQDEASEDPGNLATGVERIKQVEQQQDGVIRQTASLMVNPSMINALDVSNVNLEGEPNTSEKVVVSLGGITVNPACSSVIKHRVQSVEPVINNPVTPGALESKHNVIDLSGEHDVDEKVVSSTYTTIDSIHNSVGESQVQDIGSVVKCQLELSSSSFSRDTCLGKDTSTTMDVKKCDDDKPDKEFSCSSDSECTDDSLPMVGIGSYFIDQMIRDIDSSANSNKKLSDTLEKSRKQFSRLIEDDNEKLYYNLIDIVDLIGGTIGLCFINDSDTRNIVQYVMKQANHTDDDMASMMLMRDEKCLFRILVNIVPVFNKVFFGKGPVSENEWKLIGGLLSMRKGILQGNIYFQRLVYYSTCICRSAIEAIKQTDILSKQYDEIKRKIEKCVAEQEQQKDSFVRRVVNHFSKSEKELLSELDEVEKKRELVQEIRDSLVKEKEALLRCDAGYMRYLISRIVFDCWRFDDQSKKVLSNVRSLVPYILGDGKGVGLVKYLIPESKIFSGDTDALLSMVKAYHATRQYNDIAKKGCQSKEASTSTPTNILEDVRDLIGMEWNKSSGLTV</sequence>
<evidence type="ECO:0000256" key="2">
    <source>
        <dbReference type="SAM" id="MobiDB-lite"/>
    </source>
</evidence>
<evidence type="ECO:0000313" key="4">
    <source>
        <dbReference type="EMBL" id="QGR03686.1"/>
    </source>
</evidence>
<keyword evidence="3" id="KW-0472">Membrane</keyword>